<dbReference type="InterPro" id="IPR050997">
    <property type="entry name" value="MAPEG"/>
</dbReference>
<comment type="caution">
    <text evidence="6">The sequence shown here is derived from an EMBL/GenBank/DDBJ whole genome shotgun (WGS) entry which is preliminary data.</text>
</comment>
<dbReference type="GO" id="GO:0004364">
    <property type="term" value="F:glutathione transferase activity"/>
    <property type="evidence" value="ECO:0007669"/>
    <property type="project" value="TreeGrafter"/>
</dbReference>
<dbReference type="InterPro" id="IPR023352">
    <property type="entry name" value="MAPEG-like_dom_sf"/>
</dbReference>
<dbReference type="RefSeq" id="WP_184201485.1">
    <property type="nucleotide sequence ID" value="NZ_BMOX01000090.1"/>
</dbReference>
<dbReference type="InterPro" id="IPR001129">
    <property type="entry name" value="Membr-assoc_MAPEG"/>
</dbReference>
<dbReference type="Pfam" id="PF01124">
    <property type="entry name" value="MAPEG"/>
    <property type="match status" value="1"/>
</dbReference>
<dbReference type="EMBL" id="JACIIV010000022">
    <property type="protein sequence ID" value="MBB6228688.1"/>
    <property type="molecule type" value="Genomic_DNA"/>
</dbReference>
<dbReference type="Gene3D" id="1.20.120.550">
    <property type="entry name" value="Membrane associated eicosanoid/glutathione metabolism-like domain"/>
    <property type="match status" value="1"/>
</dbReference>
<dbReference type="PANTHER" id="PTHR10250">
    <property type="entry name" value="MICROSOMAL GLUTATHIONE S-TRANSFERASE"/>
    <property type="match status" value="1"/>
</dbReference>
<accession>A0A841LI88</accession>
<dbReference type="SUPFAM" id="SSF161084">
    <property type="entry name" value="MAPEG domain-like"/>
    <property type="match status" value="1"/>
</dbReference>
<evidence type="ECO:0000256" key="4">
    <source>
        <dbReference type="ARBA" id="ARBA00023136"/>
    </source>
</evidence>
<feature type="transmembrane region" description="Helical" evidence="5">
    <location>
        <begin position="6"/>
        <end position="25"/>
    </location>
</feature>
<dbReference type="GO" id="GO:0004602">
    <property type="term" value="F:glutathione peroxidase activity"/>
    <property type="evidence" value="ECO:0007669"/>
    <property type="project" value="TreeGrafter"/>
</dbReference>
<organism evidence="6 7">
    <name type="scientific">Polymorphobacter multimanifer</name>
    <dbReference type="NCBI Taxonomy" id="1070431"/>
    <lineage>
        <taxon>Bacteria</taxon>
        <taxon>Pseudomonadati</taxon>
        <taxon>Pseudomonadota</taxon>
        <taxon>Alphaproteobacteria</taxon>
        <taxon>Sphingomonadales</taxon>
        <taxon>Sphingosinicellaceae</taxon>
        <taxon>Polymorphobacter</taxon>
    </lineage>
</organism>
<keyword evidence="7" id="KW-1185">Reference proteome</keyword>
<evidence type="ECO:0000256" key="5">
    <source>
        <dbReference type="SAM" id="Phobius"/>
    </source>
</evidence>
<dbReference type="AlphaFoldDB" id="A0A841LI88"/>
<evidence type="ECO:0000256" key="3">
    <source>
        <dbReference type="ARBA" id="ARBA00022989"/>
    </source>
</evidence>
<keyword evidence="2 5" id="KW-0812">Transmembrane</keyword>
<feature type="transmembrane region" description="Helical" evidence="5">
    <location>
        <begin position="107"/>
        <end position="130"/>
    </location>
</feature>
<dbReference type="GO" id="GO:0016020">
    <property type="term" value="C:membrane"/>
    <property type="evidence" value="ECO:0007669"/>
    <property type="project" value="UniProtKB-SubCell"/>
</dbReference>
<feature type="transmembrane region" description="Helical" evidence="5">
    <location>
        <begin position="59"/>
        <end position="87"/>
    </location>
</feature>
<dbReference type="PANTHER" id="PTHR10250:SF15">
    <property type="entry name" value="MICROSOMAL GLUTATHIONE S-TRANSFERASE-RELATED"/>
    <property type="match status" value="1"/>
</dbReference>
<evidence type="ECO:0000256" key="2">
    <source>
        <dbReference type="ARBA" id="ARBA00022692"/>
    </source>
</evidence>
<dbReference type="Proteomes" id="UP000538147">
    <property type="component" value="Unassembled WGS sequence"/>
</dbReference>
<keyword evidence="3 5" id="KW-1133">Transmembrane helix</keyword>
<sequence length="131" mass="14259">MTAFPLTTLAIVVALFVFFGLAINVGRARATWNVPAPMSTGHPEFDKRFRVQMNTLEQLIMFLPAIILAAPVLGDLITALLGFTWSLGRILYAKLYYADPAKRGPGFGLSFFPTLFLLIAAAWGAVTVLIA</sequence>
<evidence type="ECO:0000313" key="6">
    <source>
        <dbReference type="EMBL" id="MBB6228688.1"/>
    </source>
</evidence>
<dbReference type="GO" id="GO:0006691">
    <property type="term" value="P:leukotriene metabolic process"/>
    <property type="evidence" value="ECO:0007669"/>
    <property type="project" value="UniProtKB-ARBA"/>
</dbReference>
<evidence type="ECO:0000313" key="7">
    <source>
        <dbReference type="Proteomes" id="UP000538147"/>
    </source>
</evidence>
<reference evidence="6 7" key="1">
    <citation type="submission" date="2020-08" db="EMBL/GenBank/DDBJ databases">
        <title>Genomic Encyclopedia of Type Strains, Phase IV (KMG-IV): sequencing the most valuable type-strain genomes for metagenomic binning, comparative biology and taxonomic classification.</title>
        <authorList>
            <person name="Goeker M."/>
        </authorList>
    </citation>
    <scope>NUCLEOTIDE SEQUENCE [LARGE SCALE GENOMIC DNA]</scope>
    <source>
        <strain evidence="6 7">DSM 102189</strain>
    </source>
</reference>
<gene>
    <name evidence="6" type="ORF">FHS79_002878</name>
</gene>
<name>A0A841LI88_9SPHN</name>
<comment type="subcellular location">
    <subcellularLocation>
        <location evidence="1">Membrane</location>
        <topology evidence="1">Multi-pass membrane protein</topology>
    </subcellularLocation>
</comment>
<protein>
    <submittedName>
        <fullName evidence="6">Putative MAPEG superfamily protein</fullName>
    </submittedName>
</protein>
<proteinExistence type="predicted"/>
<evidence type="ECO:0000256" key="1">
    <source>
        <dbReference type="ARBA" id="ARBA00004141"/>
    </source>
</evidence>
<keyword evidence="4 5" id="KW-0472">Membrane</keyword>